<organism evidence="4 5">
    <name type="scientific">Eubacterium limosum</name>
    <dbReference type="NCBI Taxonomy" id="1736"/>
    <lineage>
        <taxon>Bacteria</taxon>
        <taxon>Bacillati</taxon>
        <taxon>Bacillota</taxon>
        <taxon>Clostridia</taxon>
        <taxon>Eubacteriales</taxon>
        <taxon>Eubacteriaceae</taxon>
        <taxon>Eubacterium</taxon>
    </lineage>
</organism>
<dbReference type="PANTHER" id="PTHR37813:SF1">
    <property type="entry name" value="FELS-2 PROPHAGE PROTEIN"/>
    <property type="match status" value="1"/>
</dbReference>
<evidence type="ECO:0000259" key="3">
    <source>
        <dbReference type="Pfam" id="PF10145"/>
    </source>
</evidence>
<feature type="transmembrane region" description="Helical" evidence="2">
    <location>
        <begin position="627"/>
        <end position="649"/>
    </location>
</feature>
<dbReference type="InterPro" id="IPR010090">
    <property type="entry name" value="Phage_tape_meas"/>
</dbReference>
<keyword evidence="1" id="KW-1188">Viral release from host cell</keyword>
<evidence type="ECO:0000313" key="4">
    <source>
        <dbReference type="EMBL" id="MDE1471895.1"/>
    </source>
</evidence>
<feature type="domain" description="Phage tail tape measure protein" evidence="3">
    <location>
        <begin position="304"/>
        <end position="488"/>
    </location>
</feature>
<dbReference type="Proteomes" id="UP001215087">
    <property type="component" value="Unassembled WGS sequence"/>
</dbReference>
<gene>
    <name evidence="4" type="ORF">PTZ04_16675</name>
</gene>
<evidence type="ECO:0000256" key="2">
    <source>
        <dbReference type="SAM" id="Phobius"/>
    </source>
</evidence>
<dbReference type="Pfam" id="PF10145">
    <property type="entry name" value="PhageMin_Tail"/>
    <property type="match status" value="1"/>
</dbReference>
<proteinExistence type="predicted"/>
<keyword evidence="2" id="KW-0472">Membrane</keyword>
<sequence length="938" mass="100386">MAGSRIKGISIEFNGETTGLDKALKSVNDRAAKVGKELKDVERLLKFDPGNTELIAQKQALLSDQIAITTEKLSQLKNAESQVEAQFKSGEIGAEQYRGFKREIEATESALNGYINQVTAMVSEQERLATNTGRLETLFKATDSSVEDFADVLGTRTVNAIRNGTASADQLDAAINKIGKAALGSDADLGKMKTALDQVDDGNSIDNVRQDLSKLSESANDTSEQLEDMGETLKGQVLMDAADQLSGVGDKIVDIGKNALETAMEFGDSQQSLQANLGLTADEAEALNNVVKSVFKEGITDSVEEATQAVVLTRQNFKDLNDTDLTNLTNQLLTLSTRTGTDMQENVRGTKQLMNAFGLSAEEAMNLVTAGYQNNLNASDDFMDTLNEYSPLFEEAGFSADQMLQVLKNGMDGGAMNTDKVADAVKELQIRLGDGTFEANMGNFSQATQDTFQEWKNGQATVADVAASVGADLQKMTPTEQQAALSALSSQFEDLGIDASVALFGIGDAFTDVNGKADEMDARSPGEKWQGSVNTLKTALGEVGEKLMIVFQPLLEMLSKVAEWFANLPGPVQTFIVVLGGALALFTLLMPLIASFGVVLATLGGGLGVAGVAAGGASIGFGALSASLLPIIGVVLAIVAAITAVILIVQNWGSICDWFSEKIGQLSAWWGETWQGICDTASSWINNAQGTIQGWGESLSNWAQGVKESVQSKWSEMCQGVQNITSTAKEVNGSLWGALTSFMKGDTEGMKNNLLNIWNMLPGGIQEKLVNAFNIVRDKFNSIKDAVISPIQNAVDRVREFFGNIKDILSGELPFPKIKLPHFSVNGNFSLNPPSIPHFNVDWYAKGGVLTKPTIFGANGNKLLGGGEAGPEAVAPISVLQDYVRMAVAESNDGILKALEKITAMLPFLGVTINYNEPVKSPAEQARQFENLMREFAK</sequence>
<evidence type="ECO:0000313" key="5">
    <source>
        <dbReference type="Proteomes" id="UP001215087"/>
    </source>
</evidence>
<keyword evidence="5" id="KW-1185">Reference proteome</keyword>
<name>A0ABT5USZ8_EUBLI</name>
<dbReference type="PANTHER" id="PTHR37813">
    <property type="entry name" value="FELS-2 PROPHAGE PROTEIN"/>
    <property type="match status" value="1"/>
</dbReference>
<evidence type="ECO:0000256" key="1">
    <source>
        <dbReference type="ARBA" id="ARBA00022612"/>
    </source>
</evidence>
<feature type="transmembrane region" description="Helical" evidence="2">
    <location>
        <begin position="575"/>
        <end position="593"/>
    </location>
</feature>
<feature type="transmembrane region" description="Helical" evidence="2">
    <location>
        <begin position="600"/>
        <end position="621"/>
    </location>
</feature>
<reference evidence="4 5" key="1">
    <citation type="submission" date="2023-02" db="EMBL/GenBank/DDBJ databases">
        <title>Comparative genome analysis of Eubacterium limosum species.</title>
        <authorList>
            <person name="Bak J.E."/>
        </authorList>
    </citation>
    <scope>NUCLEOTIDE SEQUENCE [LARGE SCALE GENOMIC DNA]</scope>
    <source>
        <strain evidence="4 5">KGMB01548</strain>
    </source>
</reference>
<dbReference type="EMBL" id="JAQSVD010000011">
    <property type="protein sequence ID" value="MDE1471895.1"/>
    <property type="molecule type" value="Genomic_DNA"/>
</dbReference>
<dbReference type="RefSeq" id="WP_227208572.1">
    <property type="nucleotide sequence ID" value="NZ_JAJCLO010000013.1"/>
</dbReference>
<keyword evidence="2" id="KW-0812">Transmembrane</keyword>
<protein>
    <recommendedName>
        <fullName evidence="3">Phage tail tape measure protein domain-containing protein</fullName>
    </recommendedName>
</protein>
<comment type="caution">
    <text evidence="4">The sequence shown here is derived from an EMBL/GenBank/DDBJ whole genome shotgun (WGS) entry which is preliminary data.</text>
</comment>
<keyword evidence="2" id="KW-1133">Transmembrane helix</keyword>
<accession>A0ABT5USZ8</accession>